<sequence length="125" mass="13944">MLVASVMKFNLVLDFYESVNDNITGKFRTIILGYDTAHLLCCIFDILQSGPMITELGSSINATLQKLFKGQVNDETVENSLKEICTSLIRSNANPELVSRFRLQIKEQIEKEKIDSNANKAKSGA</sequence>
<dbReference type="Proteomes" id="UP000011082">
    <property type="component" value="Unassembled WGS sequence"/>
</dbReference>
<dbReference type="InterPro" id="IPR036225">
    <property type="entry name" value="SRP/SRP_N"/>
</dbReference>
<dbReference type="InParanoid" id="L2GLR2"/>
<accession>L2GLR2</accession>
<evidence type="ECO:0000313" key="3">
    <source>
        <dbReference type="Proteomes" id="UP000011082"/>
    </source>
</evidence>
<dbReference type="HOGENOM" id="CLU_1994370_0_0_1"/>
<feature type="domain" description="Signal recognition particle SRP54 helical bundle" evidence="1">
    <location>
        <begin position="56"/>
        <end position="116"/>
    </location>
</feature>
<dbReference type="GO" id="GO:0005525">
    <property type="term" value="F:GTP binding"/>
    <property type="evidence" value="ECO:0007669"/>
    <property type="project" value="InterPro"/>
</dbReference>
<dbReference type="EMBL" id="JH370147">
    <property type="protein sequence ID" value="ELA41222.1"/>
    <property type="molecule type" value="Genomic_DNA"/>
</dbReference>
<dbReference type="InterPro" id="IPR013822">
    <property type="entry name" value="Signal_recog_particl_SRP54_hlx"/>
</dbReference>
<dbReference type="VEuPathDB" id="MicrosporidiaDB:VICG_01711"/>
<dbReference type="RefSeq" id="XP_007605156.1">
    <property type="nucleotide sequence ID" value="XM_007605094.1"/>
</dbReference>
<protein>
    <recommendedName>
        <fullName evidence="1">Signal recognition particle SRP54 helical bundle domain-containing protein</fullName>
    </recommendedName>
</protein>
<name>L2GLR2_VITCO</name>
<dbReference type="AlphaFoldDB" id="L2GLR2"/>
<dbReference type="Pfam" id="PF02881">
    <property type="entry name" value="SRP54_N"/>
    <property type="match status" value="1"/>
</dbReference>
<reference evidence="3" key="1">
    <citation type="submission" date="2011-05" db="EMBL/GenBank/DDBJ databases">
        <title>The genome sequence of Vittaforma corneae strain ATCC 50505.</title>
        <authorList>
            <consortium name="The Broad Institute Genome Sequencing Platform"/>
            <person name="Cuomo C."/>
            <person name="Didier E."/>
            <person name="Bowers L."/>
            <person name="Young S.K."/>
            <person name="Zeng Q."/>
            <person name="Gargeya S."/>
            <person name="Fitzgerald M."/>
            <person name="Haas B."/>
            <person name="Abouelleil A."/>
            <person name="Alvarado L."/>
            <person name="Arachchi H.M."/>
            <person name="Berlin A."/>
            <person name="Chapman S.B."/>
            <person name="Gearin G."/>
            <person name="Goldberg J."/>
            <person name="Griggs A."/>
            <person name="Gujja S."/>
            <person name="Hansen M."/>
            <person name="Heiman D."/>
            <person name="Howarth C."/>
            <person name="Larimer J."/>
            <person name="Lui A."/>
            <person name="MacDonald P.J.P."/>
            <person name="McCowen C."/>
            <person name="Montmayeur A."/>
            <person name="Murphy C."/>
            <person name="Neiman D."/>
            <person name="Pearson M."/>
            <person name="Priest M."/>
            <person name="Roberts A."/>
            <person name="Saif S."/>
            <person name="Shea T."/>
            <person name="Sisk P."/>
            <person name="Stolte C."/>
            <person name="Sykes S."/>
            <person name="Wortman J."/>
            <person name="Nusbaum C."/>
            <person name="Birren B."/>
        </authorList>
    </citation>
    <scope>NUCLEOTIDE SEQUENCE [LARGE SCALE GENOMIC DNA]</scope>
    <source>
        <strain evidence="3">ATCC 50505</strain>
    </source>
</reference>
<evidence type="ECO:0000313" key="2">
    <source>
        <dbReference type="EMBL" id="ELA41222.1"/>
    </source>
</evidence>
<keyword evidence="3" id="KW-1185">Reference proteome</keyword>
<proteinExistence type="predicted"/>
<dbReference type="SUPFAM" id="SSF47364">
    <property type="entry name" value="Domain of the SRP/SRP receptor G-proteins"/>
    <property type="match status" value="1"/>
</dbReference>
<dbReference type="GeneID" id="19882421"/>
<evidence type="ECO:0000259" key="1">
    <source>
        <dbReference type="Pfam" id="PF02881"/>
    </source>
</evidence>
<organism evidence="2 3">
    <name type="scientific">Vittaforma corneae (strain ATCC 50505)</name>
    <name type="common">Microsporidian parasite</name>
    <name type="synonym">Nosema corneum</name>
    <dbReference type="NCBI Taxonomy" id="993615"/>
    <lineage>
        <taxon>Eukaryota</taxon>
        <taxon>Fungi</taxon>
        <taxon>Fungi incertae sedis</taxon>
        <taxon>Microsporidia</taxon>
        <taxon>Nosematidae</taxon>
        <taxon>Vittaforma</taxon>
    </lineage>
</organism>
<gene>
    <name evidence="2" type="ORF">VICG_01711</name>
</gene>
<dbReference type="GO" id="GO:0006614">
    <property type="term" value="P:SRP-dependent cotranslational protein targeting to membrane"/>
    <property type="evidence" value="ECO:0007669"/>
    <property type="project" value="InterPro"/>
</dbReference>
<dbReference type="Gene3D" id="1.20.120.140">
    <property type="entry name" value="Signal recognition particle SRP54, nucleotide-binding domain"/>
    <property type="match status" value="1"/>
</dbReference>
<dbReference type="InterPro" id="IPR042101">
    <property type="entry name" value="SRP54_N_sf"/>
</dbReference>